<gene>
    <name evidence="1" type="ORF">QE152_g409</name>
</gene>
<sequence length="138" mass="16349">MSPPFAPVSKLGNHIYPNRSCTRASRVLWCDCVFIIYSAHAELRRRKQFLFLLGVDKYKACELIGKFNQNREDGSTYKKTMECFCTKPRTIHCKIILLDEQELIHEIQIREILICYFRTTYPALLMISRDDNPLEFYF</sequence>
<reference evidence="1 2" key="1">
    <citation type="journal article" date="2024" name="BMC Genomics">
        <title>De novo assembly and annotation of Popillia japonica's genome with initial clues to its potential as an invasive pest.</title>
        <authorList>
            <person name="Cucini C."/>
            <person name="Boschi S."/>
            <person name="Funari R."/>
            <person name="Cardaioli E."/>
            <person name="Iannotti N."/>
            <person name="Marturano G."/>
            <person name="Paoli F."/>
            <person name="Bruttini M."/>
            <person name="Carapelli A."/>
            <person name="Frati F."/>
            <person name="Nardi F."/>
        </authorList>
    </citation>
    <scope>NUCLEOTIDE SEQUENCE [LARGE SCALE GENOMIC DNA]</scope>
    <source>
        <strain evidence="1">DMR45628</strain>
    </source>
</reference>
<accession>A0AAW1NKZ5</accession>
<dbReference type="AlphaFoldDB" id="A0AAW1NKZ5"/>
<proteinExistence type="predicted"/>
<comment type="caution">
    <text evidence="1">The sequence shown here is derived from an EMBL/GenBank/DDBJ whole genome shotgun (WGS) entry which is preliminary data.</text>
</comment>
<evidence type="ECO:0000313" key="2">
    <source>
        <dbReference type="Proteomes" id="UP001458880"/>
    </source>
</evidence>
<organism evidence="1 2">
    <name type="scientific">Popillia japonica</name>
    <name type="common">Japanese beetle</name>
    <dbReference type="NCBI Taxonomy" id="7064"/>
    <lineage>
        <taxon>Eukaryota</taxon>
        <taxon>Metazoa</taxon>
        <taxon>Ecdysozoa</taxon>
        <taxon>Arthropoda</taxon>
        <taxon>Hexapoda</taxon>
        <taxon>Insecta</taxon>
        <taxon>Pterygota</taxon>
        <taxon>Neoptera</taxon>
        <taxon>Endopterygota</taxon>
        <taxon>Coleoptera</taxon>
        <taxon>Polyphaga</taxon>
        <taxon>Scarabaeiformia</taxon>
        <taxon>Scarabaeidae</taxon>
        <taxon>Rutelinae</taxon>
        <taxon>Popillia</taxon>
    </lineage>
</organism>
<protein>
    <submittedName>
        <fullName evidence="1">Uncharacterized protein</fullName>
    </submittedName>
</protein>
<evidence type="ECO:0000313" key="1">
    <source>
        <dbReference type="EMBL" id="KAK9758652.1"/>
    </source>
</evidence>
<dbReference type="Proteomes" id="UP001458880">
    <property type="component" value="Unassembled WGS sequence"/>
</dbReference>
<dbReference type="EMBL" id="JASPKY010000003">
    <property type="protein sequence ID" value="KAK9758652.1"/>
    <property type="molecule type" value="Genomic_DNA"/>
</dbReference>
<name>A0AAW1NKZ5_POPJA</name>
<keyword evidence="2" id="KW-1185">Reference proteome</keyword>